<dbReference type="PANTHER" id="PTHR46580">
    <property type="entry name" value="SENSOR KINASE-RELATED"/>
    <property type="match status" value="1"/>
</dbReference>
<evidence type="ECO:0000313" key="2">
    <source>
        <dbReference type="EMBL" id="PSL29014.1"/>
    </source>
</evidence>
<protein>
    <submittedName>
        <fullName evidence="2">VCBS repeat protein</fullName>
    </submittedName>
</protein>
<proteinExistence type="predicted"/>
<dbReference type="RefSeq" id="WP_106603401.1">
    <property type="nucleotide sequence ID" value="NZ_PYGK01000007.1"/>
</dbReference>
<name>A0A2P8G4X0_9BACT</name>
<dbReference type="InterPro" id="IPR013517">
    <property type="entry name" value="FG-GAP"/>
</dbReference>
<keyword evidence="3" id="KW-1185">Reference proteome</keyword>
<dbReference type="InterPro" id="IPR028994">
    <property type="entry name" value="Integrin_alpha_N"/>
</dbReference>
<dbReference type="AlphaFoldDB" id="A0A2P8G4X0"/>
<keyword evidence="1" id="KW-0732">Signal</keyword>
<dbReference type="EMBL" id="PYGK01000007">
    <property type="protein sequence ID" value="PSL29014.1"/>
    <property type="molecule type" value="Genomic_DNA"/>
</dbReference>
<evidence type="ECO:0000313" key="3">
    <source>
        <dbReference type="Proteomes" id="UP000240978"/>
    </source>
</evidence>
<reference evidence="2 3" key="1">
    <citation type="submission" date="2018-03" db="EMBL/GenBank/DDBJ databases">
        <title>Genomic Encyclopedia of Archaeal and Bacterial Type Strains, Phase II (KMG-II): from individual species to whole genera.</title>
        <authorList>
            <person name="Goeker M."/>
        </authorList>
    </citation>
    <scope>NUCLEOTIDE SEQUENCE [LARGE SCALE GENOMIC DNA]</scope>
    <source>
        <strain evidence="2 3">DSM 18107</strain>
    </source>
</reference>
<accession>A0A2P8G4X0</accession>
<evidence type="ECO:0000256" key="1">
    <source>
        <dbReference type="ARBA" id="ARBA00022729"/>
    </source>
</evidence>
<dbReference type="Gene3D" id="2.130.10.130">
    <property type="entry name" value="Integrin alpha, N-terminal"/>
    <property type="match status" value="3"/>
</dbReference>
<gene>
    <name evidence="2" type="ORF">CLV42_107160</name>
</gene>
<dbReference type="Proteomes" id="UP000240978">
    <property type="component" value="Unassembled WGS sequence"/>
</dbReference>
<dbReference type="PANTHER" id="PTHR46580:SF4">
    <property type="entry name" value="ATP_GTP-BINDING PROTEIN"/>
    <property type="match status" value="1"/>
</dbReference>
<organism evidence="2 3">
    <name type="scientific">Chitinophaga ginsengisoli</name>
    <dbReference type="NCBI Taxonomy" id="363837"/>
    <lineage>
        <taxon>Bacteria</taxon>
        <taxon>Pseudomonadati</taxon>
        <taxon>Bacteroidota</taxon>
        <taxon>Chitinophagia</taxon>
        <taxon>Chitinophagales</taxon>
        <taxon>Chitinophagaceae</taxon>
        <taxon>Chitinophaga</taxon>
    </lineage>
</organism>
<sequence>MKHSFLIICLVTTMAQDMLAQHHSNTSNHKQEKTTIPDFNHALLLETRLDTTANVSVGDLDGDGHLDILLVKGRHWPIADRVLLGDGAGGIRKAYNLSNISDRSYAGGLADFDGDGFLDVAVSNDAPDKKLIYLNDRKGNFTIGSEFGQPEWSTRNLSIADINGDGFPDIILANRGDVGRTANNICLNNGKGQFGADCISFAPYPATTIATADFNKDGFVDLIVPHRDSGQSYIYIGSQDHAYTDNYRIPFGPADATIRVAAAADFNGDNLPDIVTVDEYKGVHLYFGQKDQSFSAGISLADAKVVPYALTIADLNNDHKPDIIVGHIKASSTIFFNDGTGRNFKAVSFGDAKGTVYGFGIGDFNEDGIPDIAVARSEAENVLYFGHTKAKNKK</sequence>
<dbReference type="Pfam" id="PF13517">
    <property type="entry name" value="FG-GAP_3"/>
    <property type="match status" value="2"/>
</dbReference>
<dbReference type="SUPFAM" id="SSF69318">
    <property type="entry name" value="Integrin alpha N-terminal domain"/>
    <property type="match status" value="1"/>
</dbReference>
<dbReference type="OrthoDB" id="868906at2"/>
<comment type="caution">
    <text evidence="2">The sequence shown here is derived from an EMBL/GenBank/DDBJ whole genome shotgun (WGS) entry which is preliminary data.</text>
</comment>